<dbReference type="InterPro" id="IPR018211">
    <property type="entry name" value="ADH_Fe_CS"/>
</dbReference>
<feature type="domain" description="Fe-containing alcohol dehydrogenase-like C-terminal" evidence="3">
    <location>
        <begin position="198"/>
        <end position="308"/>
    </location>
</feature>
<dbReference type="GO" id="GO:0046872">
    <property type="term" value="F:metal ion binding"/>
    <property type="evidence" value="ECO:0007669"/>
    <property type="project" value="InterPro"/>
</dbReference>
<dbReference type="Pfam" id="PF00465">
    <property type="entry name" value="Fe-ADH"/>
    <property type="match status" value="1"/>
</dbReference>
<dbReference type="PROSITE" id="PS00913">
    <property type="entry name" value="ADH_IRON_1"/>
    <property type="match status" value="1"/>
</dbReference>
<evidence type="ECO:0000259" key="3">
    <source>
        <dbReference type="Pfam" id="PF25137"/>
    </source>
</evidence>
<evidence type="ECO:0000256" key="1">
    <source>
        <dbReference type="ARBA" id="ARBA00023002"/>
    </source>
</evidence>
<gene>
    <name evidence="4" type="ORF">FHL06_14375</name>
</gene>
<name>A0A5P0ZTN8_9LACO</name>
<dbReference type="PANTHER" id="PTHR11496">
    <property type="entry name" value="ALCOHOL DEHYDROGENASE"/>
    <property type="match status" value="1"/>
</dbReference>
<evidence type="ECO:0000313" key="5">
    <source>
        <dbReference type="Proteomes" id="UP000414364"/>
    </source>
</evidence>
<comment type="caution">
    <text evidence="4">The sequence shown here is derived from an EMBL/GenBank/DDBJ whole genome shotgun (WGS) entry which is preliminary data.</text>
</comment>
<evidence type="ECO:0000313" key="4">
    <source>
        <dbReference type="EMBL" id="MQS77492.1"/>
    </source>
</evidence>
<accession>A0A5P0ZTN8</accession>
<dbReference type="InterPro" id="IPR001670">
    <property type="entry name" value="ADH_Fe/GldA"/>
</dbReference>
<dbReference type="PANTHER" id="PTHR11496:SF83">
    <property type="entry name" value="HYDROXYACID-OXOACID TRANSHYDROGENASE, MITOCHONDRIAL"/>
    <property type="match status" value="1"/>
</dbReference>
<dbReference type="Proteomes" id="UP000414364">
    <property type="component" value="Unassembled WGS sequence"/>
</dbReference>
<dbReference type="InterPro" id="IPR034789">
    <property type="entry name" value="AAD_C"/>
</dbReference>
<sequence length="333" mass="36960">RNNMQWIKQPRVYYEKTSVRYLEDLEGMKRAFIVCDPVMVQLGYVDTITDELKRSKVNVEYSMFSDVDNIVTTDIVQRGVTQMNLFKPDTIIALGGGKTMETAKDMWLFYEHPDVDLFGAKQGFIDIRKRTYKFPKPEKAQFVAIPTTFGNGGQVTPFSSIIDTKTGTKYPIADYALTPDVAIIDSQFVETMPKDIMAESGMDVLNNAIESYVANMASDYTRPSALQAIKLVFDNLEKAVAGDKDAQAEMHNASTLAGLSYGNAFAGVAHSITDALTNVYGINHGLASIIALPQVINYNFEQPTKMTMWPAYESFRADSDYAAIASYVGLSGK</sequence>
<dbReference type="Gene3D" id="3.40.50.1970">
    <property type="match status" value="1"/>
</dbReference>
<dbReference type="RefSeq" id="WP_153387347.1">
    <property type="nucleotide sequence ID" value="NZ_VDFP01000305.1"/>
</dbReference>
<organism evidence="4 5">
    <name type="scientific">Companilactobacillus halodurans</name>
    <dbReference type="NCBI Taxonomy" id="2584183"/>
    <lineage>
        <taxon>Bacteria</taxon>
        <taxon>Bacillati</taxon>
        <taxon>Bacillota</taxon>
        <taxon>Bacilli</taxon>
        <taxon>Lactobacillales</taxon>
        <taxon>Lactobacillaceae</taxon>
        <taxon>Companilactobacillus</taxon>
    </lineage>
</organism>
<feature type="non-terminal residue" evidence="4">
    <location>
        <position position="1"/>
    </location>
</feature>
<evidence type="ECO:0000259" key="2">
    <source>
        <dbReference type="Pfam" id="PF00465"/>
    </source>
</evidence>
<dbReference type="GO" id="GO:0004022">
    <property type="term" value="F:alcohol dehydrogenase (NAD+) activity"/>
    <property type="evidence" value="ECO:0007669"/>
    <property type="project" value="InterPro"/>
</dbReference>
<feature type="non-terminal residue" evidence="4">
    <location>
        <position position="333"/>
    </location>
</feature>
<dbReference type="Gene3D" id="1.20.1090.10">
    <property type="entry name" value="Dehydroquinate synthase-like - alpha domain"/>
    <property type="match status" value="1"/>
</dbReference>
<dbReference type="InterPro" id="IPR056798">
    <property type="entry name" value="ADH_Fe_C"/>
</dbReference>
<proteinExistence type="predicted"/>
<keyword evidence="1" id="KW-0560">Oxidoreductase</keyword>
<reference evidence="4 5" key="1">
    <citation type="journal article" date="2019" name="Syst. Appl. Microbiol.">
        <title>Polyphasic characterization of two novel Lactobacillus spp. isolated from blown salami packages: Description of Lactobacillus halodurans sp. nov. and Lactobacillus salsicarnum sp. nov.</title>
        <authorList>
            <person name="Schuster J.A."/>
            <person name="Klingl A."/>
            <person name="Vogel R.F."/>
            <person name="Ehrmann M.A."/>
        </authorList>
    </citation>
    <scope>NUCLEOTIDE SEQUENCE [LARGE SCALE GENOMIC DNA]</scope>
    <source>
        <strain evidence="4 5">TMW 1.2172</strain>
    </source>
</reference>
<feature type="domain" description="Alcohol dehydrogenase iron-type/glycerol dehydrogenase GldA" evidence="2">
    <location>
        <begin position="11"/>
        <end position="185"/>
    </location>
</feature>
<dbReference type="EMBL" id="VDFP01000305">
    <property type="protein sequence ID" value="MQS77492.1"/>
    <property type="molecule type" value="Genomic_DNA"/>
</dbReference>
<dbReference type="SUPFAM" id="SSF56796">
    <property type="entry name" value="Dehydroquinate synthase-like"/>
    <property type="match status" value="1"/>
</dbReference>
<dbReference type="AlphaFoldDB" id="A0A5P0ZTN8"/>
<dbReference type="InterPro" id="IPR039697">
    <property type="entry name" value="Alcohol_dehydrogenase_Fe"/>
</dbReference>
<dbReference type="CDD" id="cd08178">
    <property type="entry name" value="AAD_C"/>
    <property type="match status" value="1"/>
</dbReference>
<dbReference type="Pfam" id="PF25137">
    <property type="entry name" value="ADH_Fe_C"/>
    <property type="match status" value="1"/>
</dbReference>
<protein>
    <submittedName>
        <fullName evidence="4">Iron-containing alcohol dehydrogenase</fullName>
    </submittedName>
</protein>